<protein>
    <recommendedName>
        <fullName evidence="2">arsenite-transporting ATPase</fullName>
        <ecNumber evidence="2">7.3.2.7</ecNumber>
    </recommendedName>
</protein>
<dbReference type="STRING" id="1915309.AXG55_10230"/>
<dbReference type="PANTHER" id="PTHR10803">
    <property type="entry name" value="ARSENICAL PUMP-DRIVING ATPASE ARSENITE-TRANSLOCATING ATPASE"/>
    <property type="match status" value="1"/>
</dbReference>
<proteinExistence type="predicted"/>
<dbReference type="EMBL" id="CP017834">
    <property type="protein sequence ID" value="APJ04262.1"/>
    <property type="molecule type" value="Genomic_DNA"/>
</dbReference>
<dbReference type="SUPFAM" id="SSF52540">
    <property type="entry name" value="P-loop containing nucleoside triphosphate hydrolases"/>
    <property type="match status" value="1"/>
</dbReference>
<reference evidence="4 5" key="1">
    <citation type="submission" date="2016-10" db="EMBL/GenBank/DDBJ databases">
        <title>Silvanigrella aquatica sp. nov., isolated from a freshwater lake located in the Black Forest, Germany, description of Silvanigrellaceae fam. nov., Silvanigrellales ord. nov., reclassification of the order Bdellovibrionales in the class Oligoflexia, reclassification of the families Bacteriovoracaceae and Halobacteriovoraceae in the new order Bacteriovoracales ord. nov., and reclassification of the family Pseudobacteriovoracaceae in the order Oligoflexiales.</title>
        <authorList>
            <person name="Hahn M.W."/>
            <person name="Schmidt J."/>
            <person name="Koll U."/>
            <person name="Rohde M."/>
            <person name="Verbag S."/>
            <person name="Pitt A."/>
            <person name="Nakai R."/>
            <person name="Naganuma T."/>
            <person name="Lang E."/>
        </authorList>
    </citation>
    <scope>NUCLEOTIDE SEQUENCE [LARGE SCALE GENOMIC DNA]</scope>
    <source>
        <strain evidence="4 5">MWH-Nonnen-W8red</strain>
    </source>
</reference>
<accession>A0A1L4D240</accession>
<evidence type="ECO:0000313" key="5">
    <source>
        <dbReference type="Proteomes" id="UP000184731"/>
    </source>
</evidence>
<keyword evidence="5" id="KW-1185">Reference proteome</keyword>
<dbReference type="KEGG" id="saqi:AXG55_10230"/>
<comment type="catalytic activity">
    <reaction evidence="1">
        <text>arsenite(in) + ATP + H2O = arsenite(out) + ADP + phosphate + H(+)</text>
        <dbReference type="Rhea" id="RHEA:11348"/>
        <dbReference type="ChEBI" id="CHEBI:15377"/>
        <dbReference type="ChEBI" id="CHEBI:15378"/>
        <dbReference type="ChEBI" id="CHEBI:29242"/>
        <dbReference type="ChEBI" id="CHEBI:30616"/>
        <dbReference type="ChEBI" id="CHEBI:43474"/>
        <dbReference type="ChEBI" id="CHEBI:456216"/>
        <dbReference type="EC" id="7.3.2.7"/>
    </reaction>
</comment>
<name>A0A1L4D240_9BACT</name>
<dbReference type="PANTHER" id="PTHR10803:SF26">
    <property type="entry name" value="ANION TRANSPORTER ATPASE-RELATED"/>
    <property type="match status" value="1"/>
</dbReference>
<dbReference type="GO" id="GO:0005524">
    <property type="term" value="F:ATP binding"/>
    <property type="evidence" value="ECO:0007669"/>
    <property type="project" value="InterPro"/>
</dbReference>
<dbReference type="Proteomes" id="UP000184731">
    <property type="component" value="Chromosome"/>
</dbReference>
<dbReference type="InterPro" id="IPR025723">
    <property type="entry name" value="ArsA/GET3_ATPase-like"/>
</dbReference>
<evidence type="ECO:0000256" key="2">
    <source>
        <dbReference type="ARBA" id="ARBA00066752"/>
    </source>
</evidence>
<dbReference type="Pfam" id="PF02374">
    <property type="entry name" value="ArsA_ATPase"/>
    <property type="match status" value="1"/>
</dbReference>
<dbReference type="InterPro" id="IPR027417">
    <property type="entry name" value="P-loop_NTPase"/>
</dbReference>
<evidence type="ECO:0000313" key="4">
    <source>
        <dbReference type="EMBL" id="APJ04262.1"/>
    </source>
</evidence>
<dbReference type="AlphaFoldDB" id="A0A1L4D240"/>
<dbReference type="GO" id="GO:0016887">
    <property type="term" value="F:ATP hydrolysis activity"/>
    <property type="evidence" value="ECO:0007669"/>
    <property type="project" value="InterPro"/>
</dbReference>
<evidence type="ECO:0000259" key="3">
    <source>
        <dbReference type="Pfam" id="PF02374"/>
    </source>
</evidence>
<dbReference type="Gene3D" id="3.40.50.300">
    <property type="entry name" value="P-loop containing nucleotide triphosphate hydrolases"/>
    <property type="match status" value="1"/>
</dbReference>
<gene>
    <name evidence="4" type="ORF">AXG55_10230</name>
</gene>
<dbReference type="InterPro" id="IPR016300">
    <property type="entry name" value="ATPase_ArsA/GET3"/>
</dbReference>
<dbReference type="OrthoDB" id="5289654at2"/>
<organism evidence="4 5">
    <name type="scientific">Silvanigrella aquatica</name>
    <dbReference type="NCBI Taxonomy" id="1915309"/>
    <lineage>
        <taxon>Bacteria</taxon>
        <taxon>Pseudomonadati</taxon>
        <taxon>Bdellovibrionota</taxon>
        <taxon>Oligoflexia</taxon>
        <taxon>Silvanigrellales</taxon>
        <taxon>Silvanigrellaceae</taxon>
        <taxon>Silvanigrella</taxon>
    </lineage>
</organism>
<dbReference type="GO" id="GO:0015446">
    <property type="term" value="F:ATPase-coupled arsenite transmembrane transporter activity"/>
    <property type="evidence" value="ECO:0007669"/>
    <property type="project" value="UniProtKB-EC"/>
</dbReference>
<evidence type="ECO:0000256" key="1">
    <source>
        <dbReference type="ARBA" id="ARBA00052296"/>
    </source>
</evidence>
<dbReference type="RefSeq" id="WP_148698017.1">
    <property type="nucleotide sequence ID" value="NZ_CP017834.1"/>
</dbReference>
<sequence>MSFVFPKLHIFLGAGGVGKTTLSASFALSLANSGKKVGLLSIDPAKRLQSALGVGALSEVGTLIPLQNKDGELRAAILHIGESLARWVEEKGIKNEEQTKLFQNPYYVALSSKMATAIDTLAAIRVAEWVEQYPDVEELVIDTAPGIHAIDFIAKPEKVSSFLDSKIIDWLKWFVGSAQEKPNIVAWAFKSGARKILEGLALVGGRNFIINFGEFLTMLDKVFITALERLKYTQKWLKHNSTNIILVSSIREDAVAVTKEIGRILNQMKMNPSLAIINRAFPLNLKDEELLNKFLDQEYSENSNEKMFANYLASYFSTQHKVRQKLSEFSVDVIEIPLSASLDLDNELRLSDLSNLGDIIRQKTGKTSL</sequence>
<dbReference type="EC" id="7.3.2.7" evidence="2"/>
<feature type="domain" description="ArsA/GET3 Anion-transporting ATPase-like" evidence="3">
    <location>
        <begin position="10"/>
        <end position="328"/>
    </location>
</feature>